<gene>
    <name evidence="1" type="ORF">EVAR_61207_1</name>
</gene>
<organism evidence="1 2">
    <name type="scientific">Eumeta variegata</name>
    <name type="common">Bagworm moth</name>
    <name type="synonym">Eumeta japonica</name>
    <dbReference type="NCBI Taxonomy" id="151549"/>
    <lineage>
        <taxon>Eukaryota</taxon>
        <taxon>Metazoa</taxon>
        <taxon>Ecdysozoa</taxon>
        <taxon>Arthropoda</taxon>
        <taxon>Hexapoda</taxon>
        <taxon>Insecta</taxon>
        <taxon>Pterygota</taxon>
        <taxon>Neoptera</taxon>
        <taxon>Endopterygota</taxon>
        <taxon>Lepidoptera</taxon>
        <taxon>Glossata</taxon>
        <taxon>Ditrysia</taxon>
        <taxon>Tineoidea</taxon>
        <taxon>Psychidae</taxon>
        <taxon>Oiketicinae</taxon>
        <taxon>Eumeta</taxon>
    </lineage>
</organism>
<comment type="caution">
    <text evidence="1">The sequence shown here is derived from an EMBL/GenBank/DDBJ whole genome shotgun (WGS) entry which is preliminary data.</text>
</comment>
<accession>A0A4C1YY23</accession>
<reference evidence="1 2" key="1">
    <citation type="journal article" date="2019" name="Commun. Biol.">
        <title>The bagworm genome reveals a unique fibroin gene that provides high tensile strength.</title>
        <authorList>
            <person name="Kono N."/>
            <person name="Nakamura H."/>
            <person name="Ohtoshi R."/>
            <person name="Tomita M."/>
            <person name="Numata K."/>
            <person name="Arakawa K."/>
        </authorList>
    </citation>
    <scope>NUCLEOTIDE SEQUENCE [LARGE SCALE GENOMIC DNA]</scope>
</reference>
<keyword evidence="2" id="KW-1185">Reference proteome</keyword>
<evidence type="ECO:0000313" key="2">
    <source>
        <dbReference type="Proteomes" id="UP000299102"/>
    </source>
</evidence>
<name>A0A4C1YY23_EUMVA</name>
<proteinExistence type="predicted"/>
<evidence type="ECO:0000313" key="1">
    <source>
        <dbReference type="EMBL" id="GBP79684.1"/>
    </source>
</evidence>
<sequence>MMNSIKASRLRCRLRRRLRSAGLFAARSVRGRVSTQYTERSRNKYFRSADEGHYQRFTSGTPLMTRHLRKVRTGRAPCTTSPNVWIRSERRIPTPRNDFLMCIRV</sequence>
<dbReference type="Proteomes" id="UP000299102">
    <property type="component" value="Unassembled WGS sequence"/>
</dbReference>
<dbReference type="EMBL" id="BGZK01001424">
    <property type="protein sequence ID" value="GBP79684.1"/>
    <property type="molecule type" value="Genomic_DNA"/>
</dbReference>
<dbReference type="AlphaFoldDB" id="A0A4C1YY23"/>
<protein>
    <submittedName>
        <fullName evidence="1">Uncharacterized protein</fullName>
    </submittedName>
</protein>